<evidence type="ECO:0000313" key="1">
    <source>
        <dbReference type="EMBL" id="APR04665.1"/>
    </source>
</evidence>
<keyword evidence="2" id="KW-1185">Reference proteome</keyword>
<dbReference type="RefSeq" id="WP_075148116.1">
    <property type="nucleotide sequence ID" value="NZ_CP018839.1"/>
</dbReference>
<proteinExistence type="predicted"/>
<dbReference type="Gene3D" id="3.30.2310.20">
    <property type="entry name" value="RelE-like"/>
    <property type="match status" value="1"/>
</dbReference>
<sequence>MSCIELAPEVAEDFDRILDHLASYEVENPGQRIGEIIAALEILVQNPLIGRLVADAKRELVIGRRSHGYVALYRYVPEIDTVFVLAIRSQREAGYSERDPAG</sequence>
<name>A0A1H5Y1L6_9RHOO</name>
<dbReference type="Proteomes" id="UP000185739">
    <property type="component" value="Chromosome"/>
</dbReference>
<dbReference type="InterPro" id="IPR007712">
    <property type="entry name" value="RelE/ParE_toxin"/>
</dbReference>
<evidence type="ECO:0000313" key="2">
    <source>
        <dbReference type="Proteomes" id="UP000185739"/>
    </source>
</evidence>
<dbReference type="Pfam" id="PF05016">
    <property type="entry name" value="ParE_toxin"/>
    <property type="match status" value="1"/>
</dbReference>
<dbReference type="InterPro" id="IPR035093">
    <property type="entry name" value="RelE/ParE_toxin_dom_sf"/>
</dbReference>
<gene>
    <name evidence="1" type="ORF">Tchl_1811</name>
</gene>
<dbReference type="STRING" id="96773.Tchl_1811"/>
<accession>A0A1H5Y1L6</accession>
<organism evidence="1 2">
    <name type="scientific">Thauera chlorobenzoica</name>
    <dbReference type="NCBI Taxonomy" id="96773"/>
    <lineage>
        <taxon>Bacteria</taxon>
        <taxon>Pseudomonadati</taxon>
        <taxon>Pseudomonadota</taxon>
        <taxon>Betaproteobacteria</taxon>
        <taxon>Rhodocyclales</taxon>
        <taxon>Zoogloeaceae</taxon>
        <taxon>Thauera</taxon>
    </lineage>
</organism>
<reference evidence="1 2" key="1">
    <citation type="submission" date="2016-12" db="EMBL/GenBank/DDBJ databases">
        <title>Complete genome sequence of Thauera chlorobenzoica, a Betaproteobacterium degrading haloaromatics anaerobically to CO2 and halides.</title>
        <authorList>
            <person name="Goris T."/>
            <person name="Mergelsberg M."/>
            <person name="Boll M."/>
        </authorList>
    </citation>
    <scope>NUCLEOTIDE SEQUENCE [LARGE SCALE GENOMIC DNA]</scope>
    <source>
        <strain evidence="1 2">3CB1</strain>
    </source>
</reference>
<protein>
    <submittedName>
        <fullName evidence="1">Uncharacterized protein</fullName>
    </submittedName>
</protein>
<dbReference type="OrthoDB" id="121597at2"/>
<dbReference type="EMBL" id="CP018839">
    <property type="protein sequence ID" value="APR04665.1"/>
    <property type="molecule type" value="Genomic_DNA"/>
</dbReference>
<dbReference type="AlphaFoldDB" id="A0A1H5Y1L6"/>
<dbReference type="KEGG" id="tcl:Tchl_1811"/>